<reference evidence="2 3" key="1">
    <citation type="submission" date="2024-03" db="EMBL/GenBank/DDBJ databases">
        <title>Draft genome sequence of Klenkia terrae.</title>
        <authorList>
            <person name="Duangmal K."/>
            <person name="Chantavorakit T."/>
        </authorList>
    </citation>
    <scope>NUCLEOTIDE SEQUENCE [LARGE SCALE GENOMIC DNA]</scope>
    <source>
        <strain evidence="2 3">JCM 17786</strain>
    </source>
</reference>
<sequence>MVWVFAWMALAVSLAVIVSAAIHLAERRRHVEQPKPDHDREPPAAAVL</sequence>
<feature type="compositionally biased region" description="Basic and acidic residues" evidence="1">
    <location>
        <begin position="29"/>
        <end position="42"/>
    </location>
</feature>
<comment type="caution">
    <text evidence="2">The sequence shown here is derived from an EMBL/GenBank/DDBJ whole genome shotgun (WGS) entry which is preliminary data.</text>
</comment>
<organism evidence="2 3">
    <name type="scientific">Klenkia terrae</name>
    <dbReference type="NCBI Taxonomy" id="1052259"/>
    <lineage>
        <taxon>Bacteria</taxon>
        <taxon>Bacillati</taxon>
        <taxon>Actinomycetota</taxon>
        <taxon>Actinomycetes</taxon>
        <taxon>Geodermatophilales</taxon>
        <taxon>Geodermatophilaceae</taxon>
        <taxon>Klenkia</taxon>
    </lineage>
</organism>
<accession>A0ABU8E3T0</accession>
<evidence type="ECO:0000313" key="2">
    <source>
        <dbReference type="EMBL" id="MEI4278289.1"/>
    </source>
</evidence>
<gene>
    <name evidence="2" type="ORF">UXQ13_07405</name>
</gene>
<protein>
    <submittedName>
        <fullName evidence="2">Uncharacterized protein</fullName>
    </submittedName>
</protein>
<evidence type="ECO:0000313" key="3">
    <source>
        <dbReference type="Proteomes" id="UP001373496"/>
    </source>
</evidence>
<dbReference type="RefSeq" id="WP_225234192.1">
    <property type="nucleotide sequence ID" value="NZ_JBAPLV010000006.1"/>
</dbReference>
<dbReference type="EMBL" id="JBAPLV010000006">
    <property type="protein sequence ID" value="MEI4278289.1"/>
    <property type="molecule type" value="Genomic_DNA"/>
</dbReference>
<keyword evidence="3" id="KW-1185">Reference proteome</keyword>
<name>A0ABU8E3T0_9ACTN</name>
<feature type="region of interest" description="Disordered" evidence="1">
    <location>
        <begin position="29"/>
        <end position="48"/>
    </location>
</feature>
<dbReference type="Proteomes" id="UP001373496">
    <property type="component" value="Unassembled WGS sequence"/>
</dbReference>
<proteinExistence type="predicted"/>
<evidence type="ECO:0000256" key="1">
    <source>
        <dbReference type="SAM" id="MobiDB-lite"/>
    </source>
</evidence>